<accession>A0A2N8KSE2</accession>
<dbReference type="InterPro" id="IPR036768">
    <property type="entry name" value="PolIII_chi_sf"/>
</dbReference>
<dbReference type="PANTHER" id="PTHR38767">
    <property type="entry name" value="DNA POLYMERASE III SUBUNIT CHI"/>
    <property type="match status" value="1"/>
</dbReference>
<dbReference type="InterPro" id="IPR007459">
    <property type="entry name" value="DNA_pol3_chi"/>
</dbReference>
<reference evidence="1 2" key="1">
    <citation type="submission" date="2018-01" db="EMBL/GenBank/DDBJ databases">
        <title>Draft genome sequence of Paucibacter aquatile CR182 isolated from freshwater of the Nakdong River.</title>
        <authorList>
            <person name="Choi A."/>
            <person name="Chung E.J."/>
        </authorList>
    </citation>
    <scope>NUCLEOTIDE SEQUENCE [LARGE SCALE GENOMIC DNA]</scope>
    <source>
        <strain evidence="1 2">CR182</strain>
    </source>
</reference>
<dbReference type="Pfam" id="PF04364">
    <property type="entry name" value="DNA_pol3_chi"/>
    <property type="match status" value="1"/>
</dbReference>
<gene>
    <name evidence="1" type="ORF">C1O66_22000</name>
</gene>
<dbReference type="OrthoDB" id="5297568at2"/>
<dbReference type="Proteomes" id="UP000235916">
    <property type="component" value="Unassembled WGS sequence"/>
</dbReference>
<dbReference type="EMBL" id="POSP01000004">
    <property type="protein sequence ID" value="PND36371.1"/>
    <property type="molecule type" value="Genomic_DNA"/>
</dbReference>
<dbReference type="Gene3D" id="3.40.50.10110">
    <property type="entry name" value="DNA polymerase III subunit chi"/>
    <property type="match status" value="1"/>
</dbReference>
<keyword evidence="2" id="KW-1185">Reference proteome</keyword>
<comment type="caution">
    <text evidence="1">The sequence shown here is derived from an EMBL/GenBank/DDBJ whole genome shotgun (WGS) entry which is preliminary data.</text>
</comment>
<name>A0A2N8KSE2_9BURK</name>
<dbReference type="GO" id="GO:0003677">
    <property type="term" value="F:DNA binding"/>
    <property type="evidence" value="ECO:0007669"/>
    <property type="project" value="InterPro"/>
</dbReference>
<evidence type="ECO:0000313" key="2">
    <source>
        <dbReference type="Proteomes" id="UP000235916"/>
    </source>
</evidence>
<dbReference type="SUPFAM" id="SSF102400">
    <property type="entry name" value="DNA polymerase III chi subunit"/>
    <property type="match status" value="1"/>
</dbReference>
<dbReference type="GO" id="GO:0032298">
    <property type="term" value="P:positive regulation of DNA-templated DNA replication initiation"/>
    <property type="evidence" value="ECO:0007669"/>
    <property type="project" value="TreeGrafter"/>
</dbReference>
<dbReference type="GO" id="GO:0003887">
    <property type="term" value="F:DNA-directed DNA polymerase activity"/>
    <property type="evidence" value="ECO:0007669"/>
    <property type="project" value="InterPro"/>
</dbReference>
<organism evidence="1 2">
    <name type="scientific">Kinneretia aquatilis</name>
    <dbReference type="NCBI Taxonomy" id="2070761"/>
    <lineage>
        <taxon>Bacteria</taxon>
        <taxon>Pseudomonadati</taxon>
        <taxon>Pseudomonadota</taxon>
        <taxon>Betaproteobacteria</taxon>
        <taxon>Burkholderiales</taxon>
        <taxon>Sphaerotilaceae</taxon>
        <taxon>Roseateles</taxon>
    </lineage>
</organism>
<protein>
    <submittedName>
        <fullName evidence="1">DNA polymerase III subunit chi</fullName>
    </submittedName>
</protein>
<dbReference type="RefSeq" id="WP_102770144.1">
    <property type="nucleotide sequence ID" value="NZ_POSP01000004.1"/>
</dbReference>
<dbReference type="PANTHER" id="PTHR38767:SF1">
    <property type="entry name" value="DNA POLYMERASE III SUBUNIT CHI"/>
    <property type="match status" value="1"/>
</dbReference>
<dbReference type="AlphaFoldDB" id="A0A2N8KSE2"/>
<dbReference type="GO" id="GO:0006260">
    <property type="term" value="P:DNA replication"/>
    <property type="evidence" value="ECO:0007669"/>
    <property type="project" value="InterPro"/>
</dbReference>
<evidence type="ECO:0000313" key="1">
    <source>
        <dbReference type="EMBL" id="PND36371.1"/>
    </source>
</evidence>
<sequence>MDRMTTEVSFYTGVADRLGYLVRLLRKSQQAGVRTGVCGPAHLLGRLDGKLWDAEASIFVPHARWEAAHAGTPLGEHTPILLSERCVDLPHREVLLNVGADMPEGFDEFQRVLEVVSTDPEQVQAARRRWRRYEELGFKVIHHKVA</sequence>
<proteinExistence type="predicted"/>